<evidence type="ECO:0000256" key="1">
    <source>
        <dbReference type="ARBA" id="ARBA00010688"/>
    </source>
</evidence>
<feature type="domain" description="Carbohydrate kinase PfkB" evidence="4">
    <location>
        <begin position="55"/>
        <end position="323"/>
    </location>
</feature>
<comment type="similarity">
    <text evidence="1">Belongs to the carbohydrate kinase PfkB family.</text>
</comment>
<proteinExistence type="inferred from homology"/>
<dbReference type="InterPro" id="IPR011611">
    <property type="entry name" value="PfkB_dom"/>
</dbReference>
<dbReference type="Pfam" id="PF00294">
    <property type="entry name" value="PfkB"/>
    <property type="match status" value="1"/>
</dbReference>
<dbReference type="Gene3D" id="3.30.1110.10">
    <property type="match status" value="1"/>
</dbReference>
<dbReference type="InterPro" id="IPR029056">
    <property type="entry name" value="Ribokinase-like"/>
</dbReference>
<evidence type="ECO:0000259" key="4">
    <source>
        <dbReference type="Pfam" id="PF00294"/>
    </source>
</evidence>
<dbReference type="RefSeq" id="WP_101964466.1">
    <property type="nucleotide sequence ID" value="NZ_PKJS01000008.1"/>
</dbReference>
<evidence type="ECO:0000313" key="6">
    <source>
        <dbReference type="Proteomes" id="UP000234914"/>
    </source>
</evidence>
<dbReference type="Gene3D" id="3.40.1190.20">
    <property type="match status" value="1"/>
</dbReference>
<comment type="caution">
    <text evidence="5">The sequence shown here is derived from an EMBL/GenBank/DDBJ whole genome shotgun (WGS) entry which is preliminary data.</text>
</comment>
<sequence length="337" mass="34960">MAKIVAIGNALVDSEFVVTDAQLHATGLTKGNMTLASHSEQADLIASLTTQNIIATKQAGGGSAANSIYAAASLGSDTFYACRVGKDDAGRFYLADLNAAGIKTSTKSFADGTTGSCMVMVTPDGERTMQTHLGTSAEISETDIEFDALNDADWLYLEGYLAMSPSVQQAIAQLKQQAKDNGAKIAVSFADPAVVKFGREGLDAMLEGGVDAVFCNCDEAQLFTNQTSHSQAAAALLSVANMAVVTNGAAGSIIAVRDDVSRETKLIDVASLAVDQVLDTNGAGDNFAGSFLYALSHGHALADCGKLASSVASQIIQQFGPRLKPAQYQAILQSTLT</sequence>
<dbReference type="AlphaFoldDB" id="A0A2I1RHR0"/>
<keyword evidence="2" id="KW-0808">Transferase</keyword>
<dbReference type="InterPro" id="IPR052700">
    <property type="entry name" value="Carb_kinase_PfkB-like"/>
</dbReference>
<evidence type="ECO:0000256" key="2">
    <source>
        <dbReference type="ARBA" id="ARBA00022679"/>
    </source>
</evidence>
<protein>
    <submittedName>
        <fullName evidence="5">Adenosine kinase</fullName>
    </submittedName>
</protein>
<evidence type="ECO:0000256" key="3">
    <source>
        <dbReference type="ARBA" id="ARBA00022777"/>
    </source>
</evidence>
<reference evidence="5 6" key="1">
    <citation type="submission" date="2017-12" db="EMBL/GenBank/DDBJ databases">
        <title>Phylogenetic diversity of female urinary microbiome.</title>
        <authorList>
            <person name="Thomas-White K."/>
            <person name="Wolfe A.J."/>
        </authorList>
    </citation>
    <scope>NUCLEOTIDE SEQUENCE [LARGE SCALE GENOMIC DNA]</scope>
    <source>
        <strain evidence="5 6">UMB0416</strain>
    </source>
</reference>
<dbReference type="Proteomes" id="UP000234914">
    <property type="component" value="Unassembled WGS sequence"/>
</dbReference>
<dbReference type="CDD" id="cd01168">
    <property type="entry name" value="adenosine_kinase"/>
    <property type="match status" value="1"/>
</dbReference>
<keyword evidence="3 5" id="KW-0418">Kinase</keyword>
<dbReference type="PANTHER" id="PTHR43320">
    <property type="entry name" value="SUGAR KINASE"/>
    <property type="match status" value="1"/>
</dbReference>
<accession>A0A2I1RHR0</accession>
<name>A0A2I1RHR0_FAUOS</name>
<dbReference type="EMBL" id="PKJS01000008">
    <property type="protein sequence ID" value="PKZ68634.1"/>
    <property type="molecule type" value="Genomic_DNA"/>
</dbReference>
<dbReference type="GO" id="GO:0016301">
    <property type="term" value="F:kinase activity"/>
    <property type="evidence" value="ECO:0007669"/>
    <property type="project" value="UniProtKB-KW"/>
</dbReference>
<evidence type="ECO:0000313" key="5">
    <source>
        <dbReference type="EMBL" id="PKZ68634.1"/>
    </source>
</evidence>
<gene>
    <name evidence="5" type="ORF">CYJ96_07045</name>
</gene>
<dbReference type="SUPFAM" id="SSF53613">
    <property type="entry name" value="Ribokinase-like"/>
    <property type="match status" value="1"/>
</dbReference>
<dbReference type="PANTHER" id="PTHR43320:SF3">
    <property type="entry name" value="CARBOHYDRATE KINASE PFKB DOMAIN-CONTAINING PROTEIN"/>
    <property type="match status" value="1"/>
</dbReference>
<organism evidence="5 6">
    <name type="scientific">Faucicola osloensis</name>
    <name type="common">Moraxella osloensis</name>
    <dbReference type="NCBI Taxonomy" id="34062"/>
    <lineage>
        <taxon>Bacteria</taxon>
        <taxon>Pseudomonadati</taxon>
        <taxon>Pseudomonadota</taxon>
        <taxon>Gammaproteobacteria</taxon>
        <taxon>Moraxellales</taxon>
        <taxon>Moraxellaceae</taxon>
        <taxon>Faucicola</taxon>
    </lineage>
</organism>